<comment type="caution">
    <text evidence="1">The sequence shown here is derived from an EMBL/GenBank/DDBJ whole genome shotgun (WGS) entry which is preliminary data.</text>
</comment>
<dbReference type="Proteomes" id="UP000821845">
    <property type="component" value="Chromosome 1"/>
</dbReference>
<evidence type="ECO:0000313" key="1">
    <source>
        <dbReference type="EMBL" id="KAH6947603.1"/>
    </source>
</evidence>
<sequence length="93" mass="9452">MTRRPPSGATLALSTLSSGANGFVLAALTAPGDAAAPRNPIGRAAAAAVCTDRRGPTVAPDSTKCPIMRSCSRLQFCRDLCEGASPAEAADRH</sequence>
<reference evidence="1" key="1">
    <citation type="submission" date="2020-05" db="EMBL/GenBank/DDBJ databases">
        <title>Large-scale comparative analyses of tick genomes elucidate their genetic diversity and vector capacities.</title>
        <authorList>
            <person name="Jia N."/>
            <person name="Wang J."/>
            <person name="Shi W."/>
            <person name="Du L."/>
            <person name="Sun Y."/>
            <person name="Zhan W."/>
            <person name="Jiang J."/>
            <person name="Wang Q."/>
            <person name="Zhang B."/>
            <person name="Ji P."/>
            <person name="Sakyi L.B."/>
            <person name="Cui X."/>
            <person name="Yuan T."/>
            <person name="Jiang B."/>
            <person name="Yang W."/>
            <person name="Lam T.T.-Y."/>
            <person name="Chang Q."/>
            <person name="Ding S."/>
            <person name="Wang X."/>
            <person name="Zhu J."/>
            <person name="Ruan X."/>
            <person name="Zhao L."/>
            <person name="Wei J."/>
            <person name="Que T."/>
            <person name="Du C."/>
            <person name="Cheng J."/>
            <person name="Dai P."/>
            <person name="Han X."/>
            <person name="Huang E."/>
            <person name="Gao Y."/>
            <person name="Liu J."/>
            <person name="Shao H."/>
            <person name="Ye R."/>
            <person name="Li L."/>
            <person name="Wei W."/>
            <person name="Wang X."/>
            <person name="Wang C."/>
            <person name="Yang T."/>
            <person name="Huo Q."/>
            <person name="Li W."/>
            <person name="Guo W."/>
            <person name="Chen H."/>
            <person name="Zhou L."/>
            <person name="Ni X."/>
            <person name="Tian J."/>
            <person name="Zhou Y."/>
            <person name="Sheng Y."/>
            <person name="Liu T."/>
            <person name="Pan Y."/>
            <person name="Xia L."/>
            <person name="Li J."/>
            <person name="Zhao F."/>
            <person name="Cao W."/>
        </authorList>
    </citation>
    <scope>NUCLEOTIDE SEQUENCE</scope>
    <source>
        <strain evidence="1">Hyas-2018</strain>
    </source>
</reference>
<dbReference type="EMBL" id="CM023481">
    <property type="protein sequence ID" value="KAH6947603.1"/>
    <property type="molecule type" value="Genomic_DNA"/>
</dbReference>
<name>A0ACB7TKV8_HYAAI</name>
<organism evidence="1 2">
    <name type="scientific">Hyalomma asiaticum</name>
    <name type="common">Tick</name>
    <dbReference type="NCBI Taxonomy" id="266040"/>
    <lineage>
        <taxon>Eukaryota</taxon>
        <taxon>Metazoa</taxon>
        <taxon>Ecdysozoa</taxon>
        <taxon>Arthropoda</taxon>
        <taxon>Chelicerata</taxon>
        <taxon>Arachnida</taxon>
        <taxon>Acari</taxon>
        <taxon>Parasitiformes</taxon>
        <taxon>Ixodida</taxon>
        <taxon>Ixodoidea</taxon>
        <taxon>Ixodidae</taxon>
        <taxon>Hyalomminae</taxon>
        <taxon>Hyalomma</taxon>
    </lineage>
</organism>
<keyword evidence="2" id="KW-1185">Reference proteome</keyword>
<accession>A0ACB7TKV8</accession>
<proteinExistence type="predicted"/>
<evidence type="ECO:0000313" key="2">
    <source>
        <dbReference type="Proteomes" id="UP000821845"/>
    </source>
</evidence>
<gene>
    <name evidence="1" type="ORF">HPB50_020180</name>
</gene>
<protein>
    <submittedName>
        <fullName evidence="1">Uncharacterized protein</fullName>
    </submittedName>
</protein>